<protein>
    <submittedName>
        <fullName evidence="3">Cell division protein ZapE</fullName>
    </submittedName>
</protein>
<evidence type="ECO:0000256" key="1">
    <source>
        <dbReference type="ARBA" id="ARBA00022741"/>
    </source>
</evidence>
<accession>A0A917UU53</accession>
<keyword evidence="2" id="KW-0067">ATP-binding</keyword>
<dbReference type="EMBL" id="BMPO01000002">
    <property type="protein sequence ID" value="GGJ85393.1"/>
    <property type="molecule type" value="Genomic_DNA"/>
</dbReference>
<dbReference type="AlphaFoldDB" id="A0A917UU53"/>
<proteinExistence type="predicted"/>
<sequence length="374" mass="42039">MHHTVLPSERYHQSLATGDFQPDPAQLGALRLLDECHIALHAKKTIRGVYLWGPVGRGKTWLMDLFHQGLDVPARRQHFHHFMQWVHRQLFALNGTADPLGQLAKNLSAETRVLCFDELHVSDIGDAMLLGHLFEAMFTQGIVIVATSNQPPERLYEGGYNRDRFAPAIRAIETNMRTVEVAGETDHRLRSGVSTQRYWVRLSAQESGLADAFAAYGPATLKSTLAVGRRPLSAIGTSARALWCSFDELCHAPRTATDFIELCQRFEAVFLSDVPVLGGAPRPAKIARGTEDGAVRVEAGDRELPALARNDDSVRRFIALVDECYDQRVPLYIEAYVSIDELYLEGFLEFAFRRTRSRLKEMQLQRWPGEVRSG</sequence>
<dbReference type="GO" id="GO:0005524">
    <property type="term" value="F:ATP binding"/>
    <property type="evidence" value="ECO:0007669"/>
    <property type="project" value="UniProtKB-KW"/>
</dbReference>
<keyword evidence="1" id="KW-0547">Nucleotide-binding</keyword>
<organism evidence="3 4">
    <name type="scientific">Pseudomonas matsuisoli</name>
    <dbReference type="NCBI Taxonomy" id="1515666"/>
    <lineage>
        <taxon>Bacteria</taxon>
        <taxon>Pseudomonadati</taxon>
        <taxon>Pseudomonadota</taxon>
        <taxon>Gammaproteobacteria</taxon>
        <taxon>Pseudomonadales</taxon>
        <taxon>Pseudomonadaceae</taxon>
        <taxon>Pseudomonas</taxon>
    </lineage>
</organism>
<dbReference type="GO" id="GO:0005737">
    <property type="term" value="C:cytoplasm"/>
    <property type="evidence" value="ECO:0007669"/>
    <property type="project" value="TreeGrafter"/>
</dbReference>
<evidence type="ECO:0000256" key="2">
    <source>
        <dbReference type="ARBA" id="ARBA00022840"/>
    </source>
</evidence>
<dbReference type="GO" id="GO:0051301">
    <property type="term" value="P:cell division"/>
    <property type="evidence" value="ECO:0007669"/>
    <property type="project" value="UniProtKB-KW"/>
</dbReference>
<dbReference type="NCBIfam" id="NF040713">
    <property type="entry name" value="ZapE"/>
    <property type="match status" value="1"/>
</dbReference>
<dbReference type="PANTHER" id="PTHR12169">
    <property type="entry name" value="ATPASE N2B"/>
    <property type="match status" value="1"/>
</dbReference>
<dbReference type="PANTHER" id="PTHR12169:SF6">
    <property type="entry name" value="AFG1-LIKE ATPASE"/>
    <property type="match status" value="1"/>
</dbReference>
<evidence type="ECO:0000313" key="4">
    <source>
        <dbReference type="Proteomes" id="UP000635983"/>
    </source>
</evidence>
<dbReference type="SUPFAM" id="SSF52540">
    <property type="entry name" value="P-loop containing nucleoside triphosphate hydrolases"/>
    <property type="match status" value="1"/>
</dbReference>
<dbReference type="InterPro" id="IPR027417">
    <property type="entry name" value="P-loop_NTPase"/>
</dbReference>
<dbReference type="GO" id="GO:0032153">
    <property type="term" value="C:cell division site"/>
    <property type="evidence" value="ECO:0007669"/>
    <property type="project" value="TreeGrafter"/>
</dbReference>
<evidence type="ECO:0000313" key="3">
    <source>
        <dbReference type="EMBL" id="GGJ85393.1"/>
    </source>
</evidence>
<dbReference type="GO" id="GO:0016887">
    <property type="term" value="F:ATP hydrolysis activity"/>
    <property type="evidence" value="ECO:0007669"/>
    <property type="project" value="InterPro"/>
</dbReference>
<name>A0A917UU53_9PSED</name>
<dbReference type="Pfam" id="PF03969">
    <property type="entry name" value="AFG1_ATPase"/>
    <property type="match status" value="2"/>
</dbReference>
<gene>
    <name evidence="3" type="ORF">GCM10009304_09300</name>
</gene>
<keyword evidence="3" id="KW-0132">Cell division</keyword>
<dbReference type="Gene3D" id="3.40.50.300">
    <property type="entry name" value="P-loop containing nucleotide triphosphate hydrolases"/>
    <property type="match status" value="1"/>
</dbReference>
<dbReference type="RefSeq" id="WP_188981988.1">
    <property type="nucleotide sequence ID" value="NZ_BMPO01000002.1"/>
</dbReference>
<dbReference type="InterPro" id="IPR005654">
    <property type="entry name" value="ATPase_AFG1-like"/>
</dbReference>
<dbReference type="Proteomes" id="UP000635983">
    <property type="component" value="Unassembled WGS sequence"/>
</dbReference>
<comment type="caution">
    <text evidence="3">The sequence shown here is derived from an EMBL/GenBank/DDBJ whole genome shotgun (WGS) entry which is preliminary data.</text>
</comment>
<reference evidence="3" key="1">
    <citation type="journal article" date="2014" name="Int. J. Syst. Evol. Microbiol.">
        <title>Complete genome sequence of Corynebacterium casei LMG S-19264T (=DSM 44701T), isolated from a smear-ripened cheese.</title>
        <authorList>
            <consortium name="US DOE Joint Genome Institute (JGI-PGF)"/>
            <person name="Walter F."/>
            <person name="Albersmeier A."/>
            <person name="Kalinowski J."/>
            <person name="Ruckert C."/>
        </authorList>
    </citation>
    <scope>NUCLEOTIDE SEQUENCE</scope>
    <source>
        <strain evidence="3">JCM 30078</strain>
    </source>
</reference>
<reference evidence="3" key="2">
    <citation type="submission" date="2020-09" db="EMBL/GenBank/DDBJ databases">
        <authorList>
            <person name="Sun Q."/>
            <person name="Ohkuma M."/>
        </authorList>
    </citation>
    <scope>NUCLEOTIDE SEQUENCE</scope>
    <source>
        <strain evidence="3">JCM 30078</strain>
    </source>
</reference>
<keyword evidence="3" id="KW-0131">Cell cycle</keyword>
<keyword evidence="4" id="KW-1185">Reference proteome</keyword>